<dbReference type="InterPro" id="IPR051531">
    <property type="entry name" value="N-acetyltransferase"/>
</dbReference>
<evidence type="ECO:0000259" key="1">
    <source>
        <dbReference type="PROSITE" id="PS51186"/>
    </source>
</evidence>
<evidence type="ECO:0000313" key="3">
    <source>
        <dbReference type="Proteomes" id="UP000199440"/>
    </source>
</evidence>
<dbReference type="SUPFAM" id="SSF55729">
    <property type="entry name" value="Acyl-CoA N-acyltransferases (Nat)"/>
    <property type="match status" value="1"/>
</dbReference>
<dbReference type="PROSITE" id="PS51186">
    <property type="entry name" value="GNAT"/>
    <property type="match status" value="1"/>
</dbReference>
<dbReference type="Gene3D" id="3.40.630.30">
    <property type="match status" value="1"/>
</dbReference>
<dbReference type="InterPro" id="IPR016181">
    <property type="entry name" value="Acyl_CoA_acyltransferase"/>
</dbReference>
<name>A0A1G9NC43_9FLAO</name>
<dbReference type="InterPro" id="IPR000182">
    <property type="entry name" value="GNAT_dom"/>
</dbReference>
<dbReference type="PANTHER" id="PTHR43792">
    <property type="entry name" value="GNAT FAMILY, PUTATIVE (AFU_ORTHOLOGUE AFUA_3G00765)-RELATED-RELATED"/>
    <property type="match status" value="1"/>
</dbReference>
<protein>
    <submittedName>
        <fullName evidence="2">Protein N-acetyltransferase, RimJ/RimL family</fullName>
    </submittedName>
</protein>
<dbReference type="AlphaFoldDB" id="A0A1G9NC43"/>
<dbReference type="PANTHER" id="PTHR43792:SF1">
    <property type="entry name" value="N-ACETYLTRANSFERASE DOMAIN-CONTAINING PROTEIN"/>
    <property type="match status" value="1"/>
</dbReference>
<organism evidence="2 3">
    <name type="scientific">Kriegella aquimaris</name>
    <dbReference type="NCBI Taxonomy" id="192904"/>
    <lineage>
        <taxon>Bacteria</taxon>
        <taxon>Pseudomonadati</taxon>
        <taxon>Bacteroidota</taxon>
        <taxon>Flavobacteriia</taxon>
        <taxon>Flavobacteriales</taxon>
        <taxon>Flavobacteriaceae</taxon>
        <taxon>Kriegella</taxon>
    </lineage>
</organism>
<dbReference type="EMBL" id="FNGV01000003">
    <property type="protein sequence ID" value="SDL83871.1"/>
    <property type="molecule type" value="Genomic_DNA"/>
</dbReference>
<evidence type="ECO:0000313" key="2">
    <source>
        <dbReference type="EMBL" id="SDL83871.1"/>
    </source>
</evidence>
<gene>
    <name evidence="2" type="ORF">SAMN04488514_103110</name>
</gene>
<reference evidence="2 3" key="1">
    <citation type="submission" date="2016-10" db="EMBL/GenBank/DDBJ databases">
        <authorList>
            <person name="de Groot N.N."/>
        </authorList>
    </citation>
    <scope>NUCLEOTIDE SEQUENCE [LARGE SCALE GENOMIC DNA]</scope>
    <source>
        <strain evidence="2 3">DSM 19886</strain>
    </source>
</reference>
<dbReference type="STRING" id="192904.SAMN04488514_103110"/>
<proteinExistence type="predicted"/>
<keyword evidence="2" id="KW-0808">Transferase</keyword>
<dbReference type="Proteomes" id="UP000199440">
    <property type="component" value="Unassembled WGS sequence"/>
</dbReference>
<sequence length="191" mass="22289">MTQAGFVYNYKLSHKLKMKYLLTGQETERLKFRLLKSDDFDTWLGLFKVKNVAKFLDLDPKLSESELCKKWFDKAFHRYENDLGGMNVLIDKKTNLLVGQCGLLVQTVENIERLEIGYSILPEYWSQGFASEAAKKCKNYAFDNDFAPSLISMMHIDNLGSEKVALKNGMTFEKKLKSFNIFRIDRENWKQ</sequence>
<dbReference type="GO" id="GO:0016747">
    <property type="term" value="F:acyltransferase activity, transferring groups other than amino-acyl groups"/>
    <property type="evidence" value="ECO:0007669"/>
    <property type="project" value="InterPro"/>
</dbReference>
<feature type="domain" description="N-acetyltransferase" evidence="1">
    <location>
        <begin position="30"/>
        <end position="187"/>
    </location>
</feature>
<dbReference type="Pfam" id="PF13302">
    <property type="entry name" value="Acetyltransf_3"/>
    <property type="match status" value="1"/>
</dbReference>
<keyword evidence="3" id="KW-1185">Reference proteome</keyword>
<accession>A0A1G9NC43</accession>